<keyword evidence="1" id="KW-0614">Plasmid</keyword>
<name>A0A6G9ZZA7_LYSSH</name>
<evidence type="ECO:0000313" key="1">
    <source>
        <dbReference type="EMBL" id="QIS31112.1"/>
    </source>
</evidence>
<dbReference type="EMBL" id="MT075580">
    <property type="protein sequence ID" value="QIS31112.1"/>
    <property type="molecule type" value="Genomic_DNA"/>
</dbReference>
<geneLocation type="plasmid" evidence="1">
    <name>pSSII-1</name>
</geneLocation>
<sequence>MPLYLFVVNYEIPGPAKGLVNAENEWEAEGLIEQAKRCEEDQITLREIKDFEELKEIIGENGVIQFS</sequence>
<protein>
    <submittedName>
        <fullName evidence="1">Uncharacterized protein</fullName>
    </submittedName>
</protein>
<proteinExistence type="predicted"/>
<organism evidence="1">
    <name type="scientific">Lysinibacillus sphaericus</name>
    <name type="common">Bacillus sphaericus</name>
    <dbReference type="NCBI Taxonomy" id="1421"/>
    <lineage>
        <taxon>Bacteria</taxon>
        <taxon>Bacillati</taxon>
        <taxon>Bacillota</taxon>
        <taxon>Bacilli</taxon>
        <taxon>Bacillales</taxon>
        <taxon>Bacillaceae</taxon>
        <taxon>Lysinibacillus</taxon>
    </lineage>
</organism>
<reference evidence="1" key="1">
    <citation type="submission" date="2020-02" db="EMBL/GenBank/DDBJ databases">
        <authorList>
            <person name="Hu X."/>
            <person name="Yuan Z."/>
            <person name="Cheng J."/>
            <person name="Geng P."/>
        </authorList>
    </citation>
    <scope>NUCLEOTIDE SEQUENCE</scope>
    <source>
        <strain evidence="1">SSII-1</strain>
        <plasmid evidence="1">pSSII-1</plasmid>
    </source>
</reference>
<dbReference type="AlphaFoldDB" id="A0A6G9ZZA7"/>
<dbReference type="RefSeq" id="WP_031417226.1">
    <property type="nucleotide sequence ID" value="NZ_CP064071.1"/>
</dbReference>
<accession>A0A6G9ZZA7</accession>